<name>A0A1F5GIS0_9BACT</name>
<sequence length="119" mass="14002">MAEKVELKPKFTAIKREEIRQACQRKKMWLRVRHGLRPDFSTDDTLTEVYLLTAPGGTGIHFFSITETGDENPENMVVENKKLINRKLAVRIRQFIKEHYSELGNTKVKFIHPKQLEHR</sequence>
<protein>
    <submittedName>
        <fullName evidence="1">Uncharacterized protein</fullName>
    </submittedName>
</protein>
<accession>A0A1F5GIS0</accession>
<dbReference type="AlphaFoldDB" id="A0A1F5GIS0"/>
<comment type="caution">
    <text evidence="1">The sequence shown here is derived from an EMBL/GenBank/DDBJ whole genome shotgun (WGS) entry which is preliminary data.</text>
</comment>
<evidence type="ECO:0000313" key="2">
    <source>
        <dbReference type="Proteomes" id="UP000177124"/>
    </source>
</evidence>
<reference evidence="1 2" key="1">
    <citation type="journal article" date="2016" name="Nat. Commun.">
        <title>Thousands of microbial genomes shed light on interconnected biogeochemical processes in an aquifer system.</title>
        <authorList>
            <person name="Anantharaman K."/>
            <person name="Brown C.T."/>
            <person name="Hug L.A."/>
            <person name="Sharon I."/>
            <person name="Castelle C.J."/>
            <person name="Probst A.J."/>
            <person name="Thomas B.C."/>
            <person name="Singh A."/>
            <person name="Wilkins M.J."/>
            <person name="Karaoz U."/>
            <person name="Brodie E.L."/>
            <person name="Williams K.H."/>
            <person name="Hubbard S.S."/>
            <person name="Banfield J.F."/>
        </authorList>
    </citation>
    <scope>NUCLEOTIDE SEQUENCE [LARGE SCALE GENOMIC DNA]</scope>
</reference>
<organism evidence="1 2">
    <name type="scientific">Candidatus Curtissbacteria bacterium RIFCSPHIGHO2_02_FULL_42_15</name>
    <dbReference type="NCBI Taxonomy" id="1797716"/>
    <lineage>
        <taxon>Bacteria</taxon>
        <taxon>Candidatus Curtissiibacteriota</taxon>
    </lineage>
</organism>
<evidence type="ECO:0000313" key="1">
    <source>
        <dbReference type="EMBL" id="OGD91707.1"/>
    </source>
</evidence>
<proteinExistence type="predicted"/>
<gene>
    <name evidence="1" type="ORF">A3D07_01915</name>
</gene>
<dbReference type="EMBL" id="MFBF01000012">
    <property type="protein sequence ID" value="OGD91707.1"/>
    <property type="molecule type" value="Genomic_DNA"/>
</dbReference>
<dbReference type="Proteomes" id="UP000177124">
    <property type="component" value="Unassembled WGS sequence"/>
</dbReference>